<sequence>MMMTPLDAQSTDVCQCTKVKGAGGIECELGTTVICPACHLEEANTREPNDTAQTAVEQTALPDERRVYIAFESSRLLKETGGQHLSDKSIRSVIKRRQKGQTTARHLVNEYGISALVTSLRALVDAEIFTSTDAASRRFPDLFPEEQVSRPEEEQETATGHLSTKEIEPLDGECNQSNDASGGFGGVLPNSRTGQTLRDCRLPTRPRQRLMLQLQLILEHACFSFAQREMQQVLEECDYRCAEAVSLQTWIDLFRNNKTFETEGNAGSLPNLLSSVGKIQNVIIHRLDLNFFQVNQFLLNAEEFIRLLDTPLYLDAVKPLRQRIEEVLLMANRDAASIHNEADGKVAEIEAQRERLNREEEGVKRHRDENLDNIRDSIERDIFAAMGQAKDALPGIGLADNR</sequence>
<dbReference type="EMBL" id="JH717854">
    <property type="protein sequence ID" value="EWY79854.1"/>
    <property type="molecule type" value="Genomic_DNA"/>
</dbReference>
<accession>W9HFS3</accession>
<feature type="region of interest" description="Disordered" evidence="2">
    <location>
        <begin position="140"/>
        <end position="190"/>
    </location>
</feature>
<evidence type="ECO:0000313" key="3">
    <source>
        <dbReference type="EMBL" id="EWY79854.1"/>
    </source>
</evidence>
<organism evidence="3 4">
    <name type="scientific">Fusarium oxysporum NRRL 32931</name>
    <dbReference type="NCBI Taxonomy" id="660029"/>
    <lineage>
        <taxon>Eukaryota</taxon>
        <taxon>Fungi</taxon>
        <taxon>Dikarya</taxon>
        <taxon>Ascomycota</taxon>
        <taxon>Pezizomycotina</taxon>
        <taxon>Sordariomycetes</taxon>
        <taxon>Hypocreomycetidae</taxon>
        <taxon>Hypocreales</taxon>
        <taxon>Nectriaceae</taxon>
        <taxon>Fusarium</taxon>
        <taxon>Fusarium oxysporum species complex</taxon>
    </lineage>
</organism>
<name>W9HFS3_FUSOX</name>
<dbReference type="HOGENOM" id="CLU_058474_0_0_1"/>
<keyword evidence="1" id="KW-0175">Coiled coil</keyword>
<feature type="coiled-coil region" evidence="1">
    <location>
        <begin position="339"/>
        <end position="369"/>
    </location>
</feature>
<proteinExistence type="predicted"/>
<dbReference type="Proteomes" id="UP000030753">
    <property type="component" value="Unassembled WGS sequence"/>
</dbReference>
<dbReference type="OrthoDB" id="5324651at2759"/>
<gene>
    <name evidence="3" type="ORF">FOYG_17031</name>
</gene>
<dbReference type="AlphaFoldDB" id="W9HFS3"/>
<evidence type="ECO:0000256" key="2">
    <source>
        <dbReference type="SAM" id="MobiDB-lite"/>
    </source>
</evidence>
<protein>
    <submittedName>
        <fullName evidence="3">Uncharacterized protein</fullName>
    </submittedName>
</protein>
<evidence type="ECO:0000313" key="4">
    <source>
        <dbReference type="Proteomes" id="UP000030753"/>
    </source>
</evidence>
<reference evidence="3 4" key="1">
    <citation type="submission" date="2011-06" db="EMBL/GenBank/DDBJ databases">
        <title>The Genome Sequence of Fusarium oxysporum FOSC 3-a.</title>
        <authorList>
            <consortium name="The Broad Institute Genome Sequencing Platform"/>
            <person name="Ma L.-J."/>
            <person name="Gale L.R."/>
            <person name="Schwartz D.C."/>
            <person name="Zhou S."/>
            <person name="Corby-Kistler H."/>
            <person name="Young S.K."/>
            <person name="Zeng Q."/>
            <person name="Gargeya S."/>
            <person name="Fitzgerald M."/>
            <person name="Haas B."/>
            <person name="Abouelleil A."/>
            <person name="Alvarado L."/>
            <person name="Arachchi H.M."/>
            <person name="Berlin A."/>
            <person name="Brown A."/>
            <person name="Chapman S.B."/>
            <person name="Chen Z."/>
            <person name="Dunbar C."/>
            <person name="Freedman E."/>
            <person name="Gearin G."/>
            <person name="Gellesch M."/>
            <person name="Goldberg J."/>
            <person name="Griggs A."/>
            <person name="Gujja S."/>
            <person name="Heiman D."/>
            <person name="Howarth C."/>
            <person name="Larson L."/>
            <person name="Lui A."/>
            <person name="MacDonald P.J.P."/>
            <person name="Mehta T."/>
            <person name="Montmayeur A."/>
            <person name="Murphy C."/>
            <person name="Neiman D."/>
            <person name="Pearson M."/>
            <person name="Priest M."/>
            <person name="Roberts A."/>
            <person name="Saif S."/>
            <person name="Shea T."/>
            <person name="Shenoy N."/>
            <person name="Sisk P."/>
            <person name="Stolte C."/>
            <person name="Sykes S."/>
            <person name="Wortman J."/>
            <person name="Nusbaum C."/>
            <person name="Birren B."/>
        </authorList>
    </citation>
    <scope>NUCLEOTIDE SEQUENCE [LARGE SCALE GENOMIC DNA]</scope>
    <source>
        <strain evidence="4">FOSC 3-a</strain>
    </source>
</reference>
<evidence type="ECO:0000256" key="1">
    <source>
        <dbReference type="SAM" id="Coils"/>
    </source>
</evidence>